<dbReference type="Pfam" id="PF02714">
    <property type="entry name" value="RSN1_7TM"/>
    <property type="match status" value="1"/>
</dbReference>
<evidence type="ECO:0000256" key="7">
    <source>
        <dbReference type="SAM" id="Phobius"/>
    </source>
</evidence>
<feature type="transmembrane region" description="Helical" evidence="7">
    <location>
        <begin position="662"/>
        <end position="682"/>
    </location>
</feature>
<dbReference type="InterPro" id="IPR003864">
    <property type="entry name" value="CSC1/OSCA1-like_7TM"/>
</dbReference>
<evidence type="ECO:0000256" key="6">
    <source>
        <dbReference type="ARBA" id="ARBA00023136"/>
    </source>
</evidence>
<dbReference type="InterPro" id="IPR027815">
    <property type="entry name" value="CSC1/OSCA1-like_cyt"/>
</dbReference>
<evidence type="ECO:0000313" key="13">
    <source>
        <dbReference type="Proteomes" id="UP000799421"/>
    </source>
</evidence>
<name>A0A6A7BP40_9PEZI</name>
<organism evidence="12 13">
    <name type="scientific">Piedraia hortae CBS 480.64</name>
    <dbReference type="NCBI Taxonomy" id="1314780"/>
    <lineage>
        <taxon>Eukaryota</taxon>
        <taxon>Fungi</taxon>
        <taxon>Dikarya</taxon>
        <taxon>Ascomycota</taxon>
        <taxon>Pezizomycotina</taxon>
        <taxon>Dothideomycetes</taxon>
        <taxon>Dothideomycetidae</taxon>
        <taxon>Capnodiales</taxon>
        <taxon>Piedraiaceae</taxon>
        <taxon>Piedraia</taxon>
    </lineage>
</organism>
<feature type="transmembrane region" description="Helical" evidence="7">
    <location>
        <begin position="114"/>
        <end position="133"/>
    </location>
</feature>
<feature type="transmembrane region" description="Helical" evidence="7">
    <location>
        <begin position="452"/>
        <end position="479"/>
    </location>
</feature>
<dbReference type="InterPro" id="IPR045122">
    <property type="entry name" value="Csc1-like"/>
</dbReference>
<proteinExistence type="inferred from homology"/>
<evidence type="ECO:0000259" key="8">
    <source>
        <dbReference type="Pfam" id="PF02714"/>
    </source>
</evidence>
<comment type="subcellular location">
    <subcellularLocation>
        <location evidence="1">Membrane</location>
        <topology evidence="1">Multi-pass membrane protein</topology>
    </subcellularLocation>
</comment>
<protein>
    <submittedName>
        <fullName evidence="12">DUF221-domain-containing protein</fullName>
    </submittedName>
</protein>
<feature type="domain" description="CSC1/OSCA1-like 7TM region" evidence="8">
    <location>
        <begin position="402"/>
        <end position="678"/>
    </location>
</feature>
<evidence type="ECO:0000259" key="11">
    <source>
        <dbReference type="Pfam" id="PF14703"/>
    </source>
</evidence>
<feature type="transmembrane region" description="Helical" evidence="7">
    <location>
        <begin position="546"/>
        <end position="575"/>
    </location>
</feature>
<dbReference type="OrthoDB" id="1076608at2759"/>
<dbReference type="Pfam" id="PF13967">
    <property type="entry name" value="RSN1_TM"/>
    <property type="match status" value="1"/>
</dbReference>
<evidence type="ECO:0000256" key="1">
    <source>
        <dbReference type="ARBA" id="ARBA00004141"/>
    </source>
</evidence>
<evidence type="ECO:0000256" key="3">
    <source>
        <dbReference type="ARBA" id="ARBA00022448"/>
    </source>
</evidence>
<dbReference type="PANTHER" id="PTHR13018">
    <property type="entry name" value="PROBABLE MEMBRANE PROTEIN DUF221-RELATED"/>
    <property type="match status" value="1"/>
</dbReference>
<dbReference type="InterPro" id="IPR022257">
    <property type="entry name" value="PHM7_ext"/>
</dbReference>
<dbReference type="Pfam" id="PF14703">
    <property type="entry name" value="PHM7_cyt"/>
    <property type="match status" value="1"/>
</dbReference>
<dbReference type="Pfam" id="PF12621">
    <property type="entry name" value="PHM7_ext"/>
    <property type="match status" value="1"/>
</dbReference>
<feature type="domain" description="CSC1/OSCA1-like N-terminal transmembrane" evidence="10">
    <location>
        <begin position="34"/>
        <end position="182"/>
    </location>
</feature>
<gene>
    <name evidence="12" type="ORF">K470DRAFT_273563</name>
</gene>
<keyword evidence="4 7" id="KW-0812">Transmembrane</keyword>
<feature type="domain" description="10TM putative phosphate transporter extracellular tail" evidence="9">
    <location>
        <begin position="763"/>
        <end position="854"/>
    </location>
</feature>
<feature type="transmembrane region" description="Helical" evidence="7">
    <location>
        <begin position="34"/>
        <end position="55"/>
    </location>
</feature>
<reference evidence="12" key="1">
    <citation type="journal article" date="2020" name="Stud. Mycol.">
        <title>101 Dothideomycetes genomes: a test case for predicting lifestyles and emergence of pathogens.</title>
        <authorList>
            <person name="Haridas S."/>
            <person name="Albert R."/>
            <person name="Binder M."/>
            <person name="Bloem J."/>
            <person name="Labutti K."/>
            <person name="Salamov A."/>
            <person name="Andreopoulos B."/>
            <person name="Baker S."/>
            <person name="Barry K."/>
            <person name="Bills G."/>
            <person name="Bluhm B."/>
            <person name="Cannon C."/>
            <person name="Castanera R."/>
            <person name="Culley D."/>
            <person name="Daum C."/>
            <person name="Ezra D."/>
            <person name="Gonzalez J."/>
            <person name="Henrissat B."/>
            <person name="Kuo A."/>
            <person name="Liang C."/>
            <person name="Lipzen A."/>
            <person name="Lutzoni F."/>
            <person name="Magnuson J."/>
            <person name="Mondo S."/>
            <person name="Nolan M."/>
            <person name="Ohm R."/>
            <person name="Pangilinan J."/>
            <person name="Park H.-J."/>
            <person name="Ramirez L."/>
            <person name="Alfaro M."/>
            <person name="Sun H."/>
            <person name="Tritt A."/>
            <person name="Yoshinaga Y."/>
            <person name="Zwiers L.-H."/>
            <person name="Turgeon B."/>
            <person name="Goodwin S."/>
            <person name="Spatafora J."/>
            <person name="Crous P."/>
            <person name="Grigoriev I."/>
        </authorList>
    </citation>
    <scope>NUCLEOTIDE SEQUENCE</scope>
    <source>
        <strain evidence="12">CBS 480.64</strain>
    </source>
</reference>
<feature type="transmembrane region" description="Helical" evidence="7">
    <location>
        <begin position="500"/>
        <end position="526"/>
    </location>
</feature>
<evidence type="ECO:0000256" key="2">
    <source>
        <dbReference type="ARBA" id="ARBA00007779"/>
    </source>
</evidence>
<dbReference type="EMBL" id="MU006067">
    <property type="protein sequence ID" value="KAF2857104.1"/>
    <property type="molecule type" value="Genomic_DNA"/>
</dbReference>
<dbReference type="AlphaFoldDB" id="A0A6A7BP40"/>
<feature type="transmembrane region" description="Helical" evidence="7">
    <location>
        <begin position="610"/>
        <end position="637"/>
    </location>
</feature>
<feature type="transmembrane region" description="Helical" evidence="7">
    <location>
        <begin position="587"/>
        <end position="604"/>
    </location>
</feature>
<feature type="domain" description="CSC1/OSCA1-like cytosolic" evidence="11">
    <location>
        <begin position="205"/>
        <end position="391"/>
    </location>
</feature>
<dbReference type="GO" id="GO:0005886">
    <property type="term" value="C:plasma membrane"/>
    <property type="evidence" value="ECO:0007669"/>
    <property type="project" value="TreeGrafter"/>
</dbReference>
<keyword evidence="6 7" id="KW-0472">Membrane</keyword>
<evidence type="ECO:0000313" key="12">
    <source>
        <dbReference type="EMBL" id="KAF2857104.1"/>
    </source>
</evidence>
<dbReference type="PANTHER" id="PTHR13018:SF26">
    <property type="entry name" value="DOMAIN PROTEIN, PUTATIVE (AFU_ORTHOLOGUE AFUA_5G10920)-RELATED"/>
    <property type="match status" value="1"/>
</dbReference>
<comment type="similarity">
    <text evidence="2">Belongs to the CSC1 (TC 1.A.17) family.</text>
</comment>
<feature type="transmembrane region" description="Helical" evidence="7">
    <location>
        <begin position="688"/>
        <end position="707"/>
    </location>
</feature>
<evidence type="ECO:0000256" key="5">
    <source>
        <dbReference type="ARBA" id="ARBA00022989"/>
    </source>
</evidence>
<feature type="transmembrane region" description="Helical" evidence="7">
    <location>
        <begin position="404"/>
        <end position="427"/>
    </location>
</feature>
<keyword evidence="3" id="KW-0813">Transport</keyword>
<sequence>MASPTLEFAAASVLKRDSSQSDSPQSTSSSASSLVSTLVPVLAVGLVWTLAFLILRRKFKRNYEPRTFVDSLRPEQRSPKLSDSLFGWISQFRGLSDYYVLQHHSLDAYLFLRFLRLTVILSFVGCLITWPVLFPVNATGGAGKKQLDILTMANVKNTWRYWAHAGCAIIFFSVVLYAITRESIYYINLRQAYLMSPFSASRISSRTVLFTSVPAEYMDETKLRAMLGSSVRRMWFVTDTKKLEELVKERDKAAMRLEGAETKLIKTANANRLKGSKASPGSDEAAVGDGSTAMRFLTQKKRPTHRLKPLIGKKVDTIEWCRSELQRLIPEVNQMQAAEINGQGKRLNAVFVEFTTMIDAQEAYQSLAHHQPLHMAPRYAGVLPEEVIWPNLRIKWWQLILRKIATTAFICALIIFWAIPVAAVGSISNIDNLENSKAFHWLHYIFDPMPKAIMGVVTGLLPVVLLSILMSLVPIICRFAAKLGGAPTKPAIELWTQNSFFAFQVIQVFLVATIGSAASSVGAQIAKNPSSAINLLSNNLPRASNFYLSYFVLQGIGAATSGLAAVVGLVVFFVLGRILDNTPRKMYTRWISLAGLGWGSMYPVYTNLFVIAICYAGVAPLVLGFACIGLFLFYIYFRYSIMYVSNTDIDCKGRPYPRALQHLFVGLYLAEVCLIGLFAIASGSGPGAVGPLVLMIIFLIFTVLYHISLNRALRPLLEYLPKSINAEERRMFNLEQQNSDKAMMNKESGLATTGKKPGLIQKFFKPHVHDDYAHLRQLVPQEDPLQYSQEDEELAYCDPAISSKTPLLWIPRDPVGMSQHEIRSTQQVIPITDEGAYLSDKNKLVWDAQDDKPPVYEYKPYY</sequence>
<evidence type="ECO:0000259" key="10">
    <source>
        <dbReference type="Pfam" id="PF13967"/>
    </source>
</evidence>
<dbReference type="InterPro" id="IPR032880">
    <property type="entry name" value="CSC1/OSCA1-like_N"/>
</dbReference>
<dbReference type="Proteomes" id="UP000799421">
    <property type="component" value="Unassembled WGS sequence"/>
</dbReference>
<keyword evidence="5 7" id="KW-1133">Transmembrane helix</keyword>
<evidence type="ECO:0000259" key="9">
    <source>
        <dbReference type="Pfam" id="PF12621"/>
    </source>
</evidence>
<accession>A0A6A7BP40</accession>
<keyword evidence="13" id="KW-1185">Reference proteome</keyword>
<feature type="transmembrane region" description="Helical" evidence="7">
    <location>
        <begin position="161"/>
        <end position="180"/>
    </location>
</feature>
<dbReference type="GO" id="GO:0005227">
    <property type="term" value="F:calcium-activated cation channel activity"/>
    <property type="evidence" value="ECO:0007669"/>
    <property type="project" value="InterPro"/>
</dbReference>
<evidence type="ECO:0000256" key="4">
    <source>
        <dbReference type="ARBA" id="ARBA00022692"/>
    </source>
</evidence>